<evidence type="ECO:0000256" key="1">
    <source>
        <dbReference type="ARBA" id="ARBA00005336"/>
    </source>
</evidence>
<comment type="similarity">
    <text evidence="1">Belongs to the glycosyl hydrolase 3 family.</text>
</comment>
<evidence type="ECO:0000256" key="2">
    <source>
        <dbReference type="ARBA" id="ARBA00022801"/>
    </source>
</evidence>
<evidence type="ECO:0000259" key="3">
    <source>
        <dbReference type="SMART" id="SM01217"/>
    </source>
</evidence>
<feature type="domain" description="Fibronectin type III-like" evidence="3">
    <location>
        <begin position="123"/>
        <end position="193"/>
    </location>
</feature>
<protein>
    <submittedName>
        <fullName evidence="4">Beta-glucosidase</fullName>
    </submittedName>
</protein>
<dbReference type="InterPro" id="IPR013783">
    <property type="entry name" value="Ig-like_fold"/>
</dbReference>
<dbReference type="InterPro" id="IPR036881">
    <property type="entry name" value="Glyco_hydro_3_C_sf"/>
</dbReference>
<proteinExistence type="inferred from homology"/>
<dbReference type="SUPFAM" id="SSF52279">
    <property type="entry name" value="Beta-D-glucan exohydrolase, C-terminal domain"/>
    <property type="match status" value="1"/>
</dbReference>
<dbReference type="EMBL" id="AODF01000026">
    <property type="protein sequence ID" value="EUJ29129.1"/>
    <property type="molecule type" value="Genomic_DNA"/>
</dbReference>
<name>A0ABN0RDF4_9LIST</name>
<dbReference type="PANTHER" id="PTHR42715:SF10">
    <property type="entry name" value="BETA-GLUCOSIDASE"/>
    <property type="match status" value="1"/>
</dbReference>
<dbReference type="InterPro" id="IPR002772">
    <property type="entry name" value="Glyco_hydro_3_C"/>
</dbReference>
<dbReference type="Gene3D" id="2.60.40.10">
    <property type="entry name" value="Immunoglobulins"/>
    <property type="match status" value="1"/>
</dbReference>
<accession>A0ABN0RDF4</accession>
<dbReference type="SMART" id="SM01217">
    <property type="entry name" value="Fn3_like"/>
    <property type="match status" value="1"/>
</dbReference>
<reference evidence="4 5" key="1">
    <citation type="journal article" date="2014" name="Int. J. Syst. Evol. Microbiol.">
        <title>Listeria floridensis sp. nov., Listeria aquatica sp. nov., Listeria cornellensis sp. nov., Listeria riparia sp. nov. and Listeria grandensis sp. nov., from agricultural and natural environments.</title>
        <authorList>
            <person name="den Bakker H.C."/>
            <person name="Warchocki S."/>
            <person name="Wright E.M."/>
            <person name="Allred A.F."/>
            <person name="Ahlstrom C."/>
            <person name="Manuel C.S."/>
            <person name="Stasiewicz M.J."/>
            <person name="Burrell A."/>
            <person name="Roof S."/>
            <person name="Strawn L."/>
            <person name="Fortes E.D."/>
            <person name="Nightingale K.K."/>
            <person name="Kephart D."/>
            <person name="Wiedmann M."/>
        </authorList>
    </citation>
    <scope>NUCLEOTIDE SEQUENCE [LARGE SCALE GENOMIC DNA]</scope>
    <source>
        <strain evidence="4 5">FSL S10-1187</strain>
    </source>
</reference>
<dbReference type="RefSeq" id="WP_241433616.1">
    <property type="nucleotide sequence ID" value="NZ_AODF01000026.1"/>
</dbReference>
<dbReference type="PANTHER" id="PTHR42715">
    <property type="entry name" value="BETA-GLUCOSIDASE"/>
    <property type="match status" value="1"/>
</dbReference>
<evidence type="ECO:0000313" key="5">
    <source>
        <dbReference type="Proteomes" id="UP000019249"/>
    </source>
</evidence>
<dbReference type="InterPro" id="IPR026891">
    <property type="entry name" value="Fn3-like"/>
</dbReference>
<sequence length="292" mass="32945">MDLSFDQDVKALLHGYLSGQAGAKAMLDLVTGKVAPSGKLNETYPHKLEDTVLGHDFPVETKEVFYHESLFVGYRYYQTAEVGVKYPFGFGKSYSSFRYSELKVRQNGVEFTLENTGDCAAAEVVQLYISSESNAVFRPQRELKNFQKHFLDKGESKTIFLAFDEYTFRYFDKQTHRFEIEAGDYHIEIGASSADIRLSGSIHQSGTLAAQPDQTKRYPHYFSGKVKQLPLGEFETLLDKKITDIEAENSAGDLLIENDPLSAMKQSKSILARLSYRFLNAKKKAQYCAGQA</sequence>
<keyword evidence="2" id="KW-0378">Hydrolase</keyword>
<dbReference type="Pfam" id="PF14310">
    <property type="entry name" value="Fn3-like"/>
    <property type="match status" value="1"/>
</dbReference>
<evidence type="ECO:0000313" key="4">
    <source>
        <dbReference type="EMBL" id="EUJ29129.1"/>
    </source>
</evidence>
<keyword evidence="5" id="KW-1185">Reference proteome</keyword>
<dbReference type="Pfam" id="PF01915">
    <property type="entry name" value="Glyco_hydro_3_C"/>
    <property type="match status" value="1"/>
</dbReference>
<dbReference type="Proteomes" id="UP000019249">
    <property type="component" value="Unassembled WGS sequence"/>
</dbReference>
<organism evidence="4 5">
    <name type="scientific">Listeria floridensis FSL S10-1187</name>
    <dbReference type="NCBI Taxonomy" id="1265817"/>
    <lineage>
        <taxon>Bacteria</taxon>
        <taxon>Bacillati</taxon>
        <taxon>Bacillota</taxon>
        <taxon>Bacilli</taxon>
        <taxon>Bacillales</taxon>
        <taxon>Listeriaceae</taxon>
        <taxon>Listeria</taxon>
    </lineage>
</organism>
<dbReference type="Gene3D" id="3.40.50.1700">
    <property type="entry name" value="Glycoside hydrolase family 3 C-terminal domain"/>
    <property type="match status" value="1"/>
</dbReference>
<gene>
    <name evidence="4" type="ORF">MFLO_11100</name>
</gene>
<dbReference type="InterPro" id="IPR050288">
    <property type="entry name" value="Cellulose_deg_GH3"/>
</dbReference>
<comment type="caution">
    <text evidence="4">The sequence shown here is derived from an EMBL/GenBank/DDBJ whole genome shotgun (WGS) entry which is preliminary data.</text>
</comment>